<keyword evidence="2" id="KW-0547">Nucleotide-binding</keyword>
<dbReference type="GO" id="GO:0016887">
    <property type="term" value="F:ATP hydrolysis activity"/>
    <property type="evidence" value="ECO:0007669"/>
    <property type="project" value="InterPro"/>
</dbReference>
<dbReference type="Gene3D" id="3.40.50.300">
    <property type="entry name" value="P-loop containing nucleotide triphosphate hydrolases"/>
    <property type="match status" value="1"/>
</dbReference>
<evidence type="ECO:0000256" key="4">
    <source>
        <dbReference type="ARBA" id="ARBA00022967"/>
    </source>
</evidence>
<dbReference type="PANTHER" id="PTHR42794">
    <property type="entry name" value="HEMIN IMPORT ATP-BINDING PROTEIN HMUV"/>
    <property type="match status" value="1"/>
</dbReference>
<accession>A0A5C5WK07</accession>
<keyword evidence="7" id="KW-0378">Hydrolase</keyword>
<evidence type="ECO:0000256" key="1">
    <source>
        <dbReference type="ARBA" id="ARBA00022448"/>
    </source>
</evidence>
<dbReference type="PROSITE" id="PS50893">
    <property type="entry name" value="ABC_TRANSPORTER_2"/>
    <property type="match status" value="1"/>
</dbReference>
<dbReference type="PANTHER" id="PTHR42794:SF1">
    <property type="entry name" value="HEMIN IMPORT ATP-BINDING PROTEIN HMUV"/>
    <property type="match status" value="1"/>
</dbReference>
<evidence type="ECO:0000313" key="8">
    <source>
        <dbReference type="Proteomes" id="UP000316598"/>
    </source>
</evidence>
<proteinExistence type="predicted"/>
<evidence type="ECO:0000256" key="3">
    <source>
        <dbReference type="ARBA" id="ARBA00022840"/>
    </source>
</evidence>
<dbReference type="GO" id="GO:0005524">
    <property type="term" value="F:ATP binding"/>
    <property type="evidence" value="ECO:0007669"/>
    <property type="project" value="UniProtKB-KW"/>
</dbReference>
<keyword evidence="1" id="KW-0813">Transport</keyword>
<dbReference type="Proteomes" id="UP000316598">
    <property type="component" value="Unassembled WGS sequence"/>
</dbReference>
<evidence type="ECO:0000313" key="7">
    <source>
        <dbReference type="EMBL" id="TWT50469.1"/>
    </source>
</evidence>
<dbReference type="EMBL" id="SJPI01000002">
    <property type="protein sequence ID" value="TWT50469.1"/>
    <property type="molecule type" value="Genomic_DNA"/>
</dbReference>
<comment type="function">
    <text evidence="5">Part of the ABC transporter complex HmuTUV involved in hemin import. Responsible for energy coupling to the transport system.</text>
</comment>
<comment type="caution">
    <text evidence="7">The sequence shown here is derived from an EMBL/GenBank/DDBJ whole genome shotgun (WGS) entry which is preliminary data.</text>
</comment>
<dbReference type="InterPro" id="IPR003439">
    <property type="entry name" value="ABC_transporter-like_ATP-bd"/>
</dbReference>
<dbReference type="Pfam" id="PF00005">
    <property type="entry name" value="ABC_tran"/>
    <property type="match status" value="1"/>
</dbReference>
<organism evidence="7 8">
    <name type="scientific">Rubripirellula amarantea</name>
    <dbReference type="NCBI Taxonomy" id="2527999"/>
    <lineage>
        <taxon>Bacteria</taxon>
        <taxon>Pseudomonadati</taxon>
        <taxon>Planctomycetota</taxon>
        <taxon>Planctomycetia</taxon>
        <taxon>Pirellulales</taxon>
        <taxon>Pirellulaceae</taxon>
        <taxon>Rubripirellula</taxon>
    </lineage>
</organism>
<gene>
    <name evidence="7" type="primary">ylmA</name>
    <name evidence="7" type="ORF">Pla22_32120</name>
</gene>
<sequence>MTLKNDDAPLLLDLQEVTVWRESTCILDSISLNVPTGRHTAVLGPNGSGKTSLLKLLLRQFYPSITKDGHQGRVFILGQEVWHVDELRRKMGVVSSALDQNFLHGRTGRMTVTQAIASGFTANELSHFGPRMTLEVIQAVDQAAESLGIASLQKRQLHTLSTGERRRALIARAMVHRPSILVLDEPTSGLDIAAQHLLLDQLRQLASESDLTMLLVTHHIEELLPEINHVVWLKSGRVVFDGNKREAITEARLSGVFDVPIEVNHSDSGWYSASIASSR</sequence>
<dbReference type="AlphaFoldDB" id="A0A5C5WK07"/>
<dbReference type="SUPFAM" id="SSF52540">
    <property type="entry name" value="P-loop containing nucleoside triphosphate hydrolases"/>
    <property type="match status" value="1"/>
</dbReference>
<reference evidence="7 8" key="1">
    <citation type="submission" date="2019-02" db="EMBL/GenBank/DDBJ databases">
        <title>Deep-cultivation of Planctomycetes and their phenomic and genomic characterization uncovers novel biology.</title>
        <authorList>
            <person name="Wiegand S."/>
            <person name="Jogler M."/>
            <person name="Boedeker C."/>
            <person name="Pinto D."/>
            <person name="Vollmers J."/>
            <person name="Rivas-Marin E."/>
            <person name="Kohn T."/>
            <person name="Peeters S.H."/>
            <person name="Heuer A."/>
            <person name="Rast P."/>
            <person name="Oberbeckmann S."/>
            <person name="Bunk B."/>
            <person name="Jeske O."/>
            <person name="Meyerdierks A."/>
            <person name="Storesund J.E."/>
            <person name="Kallscheuer N."/>
            <person name="Luecker S."/>
            <person name="Lage O.M."/>
            <person name="Pohl T."/>
            <person name="Merkel B.J."/>
            <person name="Hornburger P."/>
            <person name="Mueller R.-W."/>
            <person name="Bruemmer F."/>
            <person name="Labrenz M."/>
            <person name="Spormann A.M."/>
            <person name="Op Den Camp H."/>
            <person name="Overmann J."/>
            <person name="Amann R."/>
            <person name="Jetten M.S.M."/>
            <person name="Mascher T."/>
            <person name="Medema M.H."/>
            <person name="Devos D.P."/>
            <person name="Kaster A.-K."/>
            <person name="Ovreas L."/>
            <person name="Rohde M."/>
            <person name="Galperin M.Y."/>
            <person name="Jogler C."/>
        </authorList>
    </citation>
    <scope>NUCLEOTIDE SEQUENCE [LARGE SCALE GENOMIC DNA]</scope>
    <source>
        <strain evidence="7 8">Pla22</strain>
    </source>
</reference>
<evidence type="ECO:0000259" key="6">
    <source>
        <dbReference type="PROSITE" id="PS50893"/>
    </source>
</evidence>
<keyword evidence="3 7" id="KW-0067">ATP-binding</keyword>
<evidence type="ECO:0000256" key="2">
    <source>
        <dbReference type="ARBA" id="ARBA00022741"/>
    </source>
</evidence>
<dbReference type="SMART" id="SM00382">
    <property type="entry name" value="AAA"/>
    <property type="match status" value="1"/>
</dbReference>
<dbReference type="EC" id="3.6.3.-" evidence="7"/>
<keyword evidence="4" id="KW-1278">Translocase</keyword>
<dbReference type="RefSeq" id="WP_165440693.1">
    <property type="nucleotide sequence ID" value="NZ_SJPI01000002.1"/>
</dbReference>
<dbReference type="InterPro" id="IPR027417">
    <property type="entry name" value="P-loop_NTPase"/>
</dbReference>
<evidence type="ECO:0000256" key="5">
    <source>
        <dbReference type="ARBA" id="ARBA00037066"/>
    </source>
</evidence>
<feature type="domain" description="ABC transporter" evidence="6">
    <location>
        <begin position="12"/>
        <end position="260"/>
    </location>
</feature>
<keyword evidence="8" id="KW-1185">Reference proteome</keyword>
<name>A0A5C5WK07_9BACT</name>
<dbReference type="InterPro" id="IPR003593">
    <property type="entry name" value="AAA+_ATPase"/>
</dbReference>
<protein>
    <submittedName>
        <fullName evidence="7">Putative ABC transporter ATP-binding protein YlmA</fullName>
        <ecNumber evidence="7">3.6.3.-</ecNumber>
    </submittedName>
</protein>